<gene>
    <name evidence="2" type="ORF">BCR38DRAFT_444747</name>
</gene>
<protein>
    <submittedName>
        <fullName evidence="2">AAA domain-domain-containing protein</fullName>
    </submittedName>
</protein>
<feature type="domain" description="NadR/Ttd14 AAA" evidence="1">
    <location>
        <begin position="6"/>
        <end position="197"/>
    </location>
</feature>
<reference evidence="2 3" key="1">
    <citation type="submission" date="2016-07" db="EMBL/GenBank/DDBJ databases">
        <title>Pervasive Adenine N6-methylation of Active Genes in Fungi.</title>
        <authorList>
            <consortium name="DOE Joint Genome Institute"/>
            <person name="Mondo S.J."/>
            <person name="Dannebaum R.O."/>
            <person name="Kuo R.C."/>
            <person name="Labutti K."/>
            <person name="Haridas S."/>
            <person name="Kuo A."/>
            <person name="Salamov A."/>
            <person name="Ahrendt S.R."/>
            <person name="Lipzen A."/>
            <person name="Sullivan W."/>
            <person name="Andreopoulos W.B."/>
            <person name="Clum A."/>
            <person name="Lindquist E."/>
            <person name="Daum C."/>
            <person name="Ramamoorthy G.K."/>
            <person name="Gryganskyi A."/>
            <person name="Culley D."/>
            <person name="Magnuson J.K."/>
            <person name="James T.Y."/>
            <person name="O'Malley M.A."/>
            <person name="Stajich J.E."/>
            <person name="Spatafora J.W."/>
            <person name="Visel A."/>
            <person name="Grigoriev I.V."/>
        </authorList>
    </citation>
    <scope>NUCLEOTIDE SEQUENCE [LARGE SCALE GENOMIC DNA]</scope>
    <source>
        <strain evidence="2 3">CBS 129021</strain>
    </source>
</reference>
<dbReference type="GeneID" id="63777170"/>
<dbReference type="AlphaFoldDB" id="A0A1Y2DJU5"/>
<dbReference type="InterPro" id="IPR038727">
    <property type="entry name" value="NadR/Ttd14_AAA_dom"/>
</dbReference>
<comment type="caution">
    <text evidence="2">The sequence shown here is derived from an EMBL/GenBank/DDBJ whole genome shotgun (WGS) entry which is preliminary data.</text>
</comment>
<dbReference type="Proteomes" id="UP000193689">
    <property type="component" value="Unassembled WGS sequence"/>
</dbReference>
<evidence type="ECO:0000259" key="1">
    <source>
        <dbReference type="Pfam" id="PF13521"/>
    </source>
</evidence>
<proteinExistence type="predicted"/>
<dbReference type="SUPFAM" id="SSF52540">
    <property type="entry name" value="P-loop containing nucleoside triphosphate hydrolases"/>
    <property type="match status" value="1"/>
</dbReference>
<dbReference type="Pfam" id="PF13521">
    <property type="entry name" value="AAA_28"/>
    <property type="match status" value="1"/>
</dbReference>
<sequence>MNLPNIYIIGAQCTGKTTLVNALEAYFTHQHHKNSVPTKPSYPAPSFIEEVARTVLKTHNFAAHDIRTSPSRALALQTLILEAQFRAERLHLATAEDNAEDSCSSPWFISDRSAIDPIVYALRYVSEDAAQELSASNEWKEMRALMARSLVIVCEAGANWLVDDGVRLMPSGEEWMETHRDFCQVLKSAGLKYEILPWRIGIMDERVKFVLSKWERLLTTQEKTLAKLAAA</sequence>
<dbReference type="RefSeq" id="XP_040712092.1">
    <property type="nucleotide sequence ID" value="XM_040860958.1"/>
</dbReference>
<dbReference type="InterPro" id="IPR027417">
    <property type="entry name" value="P-loop_NTPase"/>
</dbReference>
<dbReference type="InParanoid" id="A0A1Y2DJU5"/>
<evidence type="ECO:0000313" key="3">
    <source>
        <dbReference type="Proteomes" id="UP000193689"/>
    </source>
</evidence>
<evidence type="ECO:0000313" key="2">
    <source>
        <dbReference type="EMBL" id="ORY59518.1"/>
    </source>
</evidence>
<dbReference type="Gene3D" id="3.40.50.300">
    <property type="entry name" value="P-loop containing nucleotide triphosphate hydrolases"/>
    <property type="match status" value="1"/>
</dbReference>
<dbReference type="EMBL" id="MCFJ01000013">
    <property type="protein sequence ID" value="ORY59518.1"/>
    <property type="molecule type" value="Genomic_DNA"/>
</dbReference>
<keyword evidence="3" id="KW-1185">Reference proteome</keyword>
<name>A0A1Y2DJU5_9PEZI</name>
<accession>A0A1Y2DJU5</accession>
<organism evidence="2 3">
    <name type="scientific">Pseudomassariella vexata</name>
    <dbReference type="NCBI Taxonomy" id="1141098"/>
    <lineage>
        <taxon>Eukaryota</taxon>
        <taxon>Fungi</taxon>
        <taxon>Dikarya</taxon>
        <taxon>Ascomycota</taxon>
        <taxon>Pezizomycotina</taxon>
        <taxon>Sordariomycetes</taxon>
        <taxon>Xylariomycetidae</taxon>
        <taxon>Amphisphaeriales</taxon>
        <taxon>Pseudomassariaceae</taxon>
        <taxon>Pseudomassariella</taxon>
    </lineage>
</organism>
<dbReference type="OrthoDB" id="6118920at2759"/>